<name>A0A6P6Y492_DERPT</name>
<dbReference type="AlphaFoldDB" id="A0A6P6Y492"/>
<feature type="transmembrane region" description="Helical" evidence="1">
    <location>
        <begin position="18"/>
        <end position="40"/>
    </location>
</feature>
<dbReference type="InParanoid" id="A0A6P6Y492"/>
<evidence type="ECO:0000256" key="1">
    <source>
        <dbReference type="SAM" id="Phobius"/>
    </source>
</evidence>
<proteinExistence type="predicted"/>
<keyword evidence="2" id="KW-1185">Reference proteome</keyword>
<sequence>MDELIVSFPAYFAICTDIAYRLGQMFTTVLSFIIFVIELFQVKLEELFKLAQRMFSRRWNRSGLKKIFWNQFQVKYVKLYAETADFNRSFGKMLLYIEMVSKSSIIISCMFYSEQKEISQYCITAILSLMSAFVCVTSLYSRVARLPSYNRRCCKSVVCWLARTQWSSSKTKFENLITRQGIIIINRTTIKSNLFVQTMSENQLGFTCGHLFFITKFKYIELLLMNIPMIFMFYEQLCMNTSI</sequence>
<reference evidence="3" key="1">
    <citation type="submission" date="2025-08" db="UniProtKB">
        <authorList>
            <consortium name="RefSeq"/>
        </authorList>
    </citation>
    <scope>IDENTIFICATION</scope>
    <source>
        <strain evidence="3">Airmid</strain>
    </source>
</reference>
<keyword evidence="1" id="KW-1133">Transmembrane helix</keyword>
<accession>A0A6P6Y492</accession>
<dbReference type="Proteomes" id="UP000515146">
    <property type="component" value="Unplaced"/>
</dbReference>
<dbReference type="OrthoDB" id="10396183at2759"/>
<dbReference type="RefSeq" id="XP_027200303.1">
    <property type="nucleotide sequence ID" value="XM_027344502.1"/>
</dbReference>
<evidence type="ECO:0000313" key="3">
    <source>
        <dbReference type="RefSeq" id="XP_027200303.1"/>
    </source>
</evidence>
<organism evidence="2 3">
    <name type="scientific">Dermatophagoides pteronyssinus</name>
    <name type="common">European house dust mite</name>
    <dbReference type="NCBI Taxonomy" id="6956"/>
    <lineage>
        <taxon>Eukaryota</taxon>
        <taxon>Metazoa</taxon>
        <taxon>Ecdysozoa</taxon>
        <taxon>Arthropoda</taxon>
        <taxon>Chelicerata</taxon>
        <taxon>Arachnida</taxon>
        <taxon>Acari</taxon>
        <taxon>Acariformes</taxon>
        <taxon>Sarcoptiformes</taxon>
        <taxon>Astigmata</taxon>
        <taxon>Psoroptidia</taxon>
        <taxon>Analgoidea</taxon>
        <taxon>Pyroglyphidae</taxon>
        <taxon>Dermatophagoidinae</taxon>
        <taxon>Dermatophagoides</taxon>
    </lineage>
</organism>
<gene>
    <name evidence="3" type="primary">LOC113794382</name>
</gene>
<keyword evidence="1" id="KW-0812">Transmembrane</keyword>
<dbReference type="KEGG" id="dpte:113794382"/>
<evidence type="ECO:0000313" key="2">
    <source>
        <dbReference type="Proteomes" id="UP000515146"/>
    </source>
</evidence>
<protein>
    <submittedName>
        <fullName evidence="3">Uncharacterized protein LOC113794382</fullName>
    </submittedName>
</protein>
<feature type="transmembrane region" description="Helical" evidence="1">
    <location>
        <begin position="118"/>
        <end position="141"/>
    </location>
</feature>
<keyword evidence="1" id="KW-0472">Membrane</keyword>